<evidence type="ECO:0000313" key="2">
    <source>
        <dbReference type="EMBL" id="MBB4286787.1"/>
    </source>
</evidence>
<dbReference type="InterPro" id="IPR018775">
    <property type="entry name" value="RlaP"/>
</dbReference>
<evidence type="ECO:0000313" key="3">
    <source>
        <dbReference type="Proteomes" id="UP000555728"/>
    </source>
</evidence>
<sequence>MTPDLADHVRAQGARLLFACRVGEAVEGTVAAPNRPAPPGVRFVYVRPAAWYLTLAERADTLEGPGEDGWGWDLRKVLRLLLRSNPMVWSWLASPDVLYDPVGLGDDLRRLADEGYSRRALGHALWGEARKALTAFLDRGEAMTATKSLKAARALLALRWLEAGGGLPPLALSVLLNQDATPADVRAEIEALRAAPTDRHPALYRWINAELDTAADRCAALPEGAPDPAAADALYRAHVLPENDAQAAAAGAARHPQASTLASGGDPSP</sequence>
<dbReference type="EMBL" id="JACIGI010000021">
    <property type="protein sequence ID" value="MBB4286787.1"/>
    <property type="molecule type" value="Genomic_DNA"/>
</dbReference>
<reference evidence="2 3" key="1">
    <citation type="submission" date="2020-08" db="EMBL/GenBank/DDBJ databases">
        <title>Genome sequencing of Purple Non-Sulfur Bacteria from various extreme environments.</title>
        <authorList>
            <person name="Mayer M."/>
        </authorList>
    </citation>
    <scope>NUCLEOTIDE SEQUENCE [LARGE SCALE GENOMIC DNA]</scope>
    <source>
        <strain evidence="2 3">JA135</strain>
    </source>
</reference>
<dbReference type="Pfam" id="PF10127">
    <property type="entry name" value="RlaP"/>
    <property type="match status" value="1"/>
</dbReference>
<protein>
    <recommendedName>
        <fullName evidence="4">Nucleotidyltransferase</fullName>
    </recommendedName>
</protein>
<feature type="region of interest" description="Disordered" evidence="1">
    <location>
        <begin position="245"/>
        <end position="269"/>
    </location>
</feature>
<dbReference type="Proteomes" id="UP000555728">
    <property type="component" value="Unassembled WGS sequence"/>
</dbReference>
<dbReference type="AlphaFoldDB" id="A0A7W6WLU3"/>
<gene>
    <name evidence="2" type="ORF">GGD88_002528</name>
</gene>
<evidence type="ECO:0000256" key="1">
    <source>
        <dbReference type="SAM" id="MobiDB-lite"/>
    </source>
</evidence>
<evidence type="ECO:0008006" key="4">
    <source>
        <dbReference type="Google" id="ProtNLM"/>
    </source>
</evidence>
<accession>A0A7W6WLU3</accession>
<dbReference type="RefSeq" id="WP_184435931.1">
    <property type="nucleotide sequence ID" value="NZ_JACIGI010000021.1"/>
</dbReference>
<organism evidence="2 3">
    <name type="scientific">Roseospira goensis</name>
    <dbReference type="NCBI Taxonomy" id="391922"/>
    <lineage>
        <taxon>Bacteria</taxon>
        <taxon>Pseudomonadati</taxon>
        <taxon>Pseudomonadota</taxon>
        <taxon>Alphaproteobacteria</taxon>
        <taxon>Rhodospirillales</taxon>
        <taxon>Rhodospirillaceae</taxon>
        <taxon>Roseospira</taxon>
    </lineage>
</organism>
<name>A0A7W6WLU3_9PROT</name>
<keyword evidence="3" id="KW-1185">Reference proteome</keyword>
<proteinExistence type="predicted"/>
<comment type="caution">
    <text evidence="2">The sequence shown here is derived from an EMBL/GenBank/DDBJ whole genome shotgun (WGS) entry which is preliminary data.</text>
</comment>